<protein>
    <submittedName>
        <fullName evidence="2">Uncharacterized protein</fullName>
    </submittedName>
</protein>
<evidence type="ECO:0000256" key="1">
    <source>
        <dbReference type="SAM" id="MobiDB-lite"/>
    </source>
</evidence>
<comment type="caution">
    <text evidence="2">The sequence shown here is derived from an EMBL/GenBank/DDBJ whole genome shotgun (WGS) entry which is preliminary data.</text>
</comment>
<evidence type="ECO:0000313" key="3">
    <source>
        <dbReference type="Proteomes" id="UP000016569"/>
    </source>
</evidence>
<evidence type="ECO:0000313" key="2">
    <source>
        <dbReference type="EMBL" id="GAD59632.1"/>
    </source>
</evidence>
<dbReference type="AlphaFoldDB" id="A0A8E0TRL7"/>
<dbReference type="Proteomes" id="UP000016569">
    <property type="component" value="Unassembled WGS sequence"/>
</dbReference>
<reference evidence="3" key="1">
    <citation type="journal article" date="2013" name="Genome Announc.">
        <title>Draft Genome Sequence of the Dimorphic Prosthecate Bacterium Brevundimonas abyssalis TAR-001T.</title>
        <authorList>
            <person name="Tsubouchi T."/>
            <person name="Nishi S."/>
            <person name="Usui K."/>
            <person name="Shimane Y."/>
            <person name="Takaki Y."/>
            <person name="Maruyama T."/>
            <person name="Hatada Y."/>
        </authorList>
    </citation>
    <scope>NUCLEOTIDE SEQUENCE [LARGE SCALE GENOMIC DNA]</scope>
    <source>
        <strain evidence="3">TAR-001</strain>
    </source>
</reference>
<feature type="compositionally biased region" description="Basic and acidic residues" evidence="1">
    <location>
        <begin position="15"/>
        <end position="26"/>
    </location>
</feature>
<accession>A0A8E0TRL7</accession>
<sequence>METSQDLKGPGANQRFREKRSGDRFYGDQGRGAGLYAEVRPLGEPRPITLETADETR</sequence>
<dbReference type="EMBL" id="BATC01000033">
    <property type="protein sequence ID" value="GAD59632.1"/>
    <property type="molecule type" value="Genomic_DNA"/>
</dbReference>
<proteinExistence type="predicted"/>
<name>A0A8E0TRL7_9CAUL</name>
<feature type="region of interest" description="Disordered" evidence="1">
    <location>
        <begin position="1"/>
        <end position="57"/>
    </location>
</feature>
<keyword evidence="3" id="KW-1185">Reference proteome</keyword>
<gene>
    <name evidence="2" type="ORF">MBEBAB_1882</name>
</gene>
<organism evidence="2 3">
    <name type="scientific">Brevundimonas abyssalis TAR-001</name>
    <dbReference type="NCBI Taxonomy" id="1391729"/>
    <lineage>
        <taxon>Bacteria</taxon>
        <taxon>Pseudomonadati</taxon>
        <taxon>Pseudomonadota</taxon>
        <taxon>Alphaproteobacteria</taxon>
        <taxon>Caulobacterales</taxon>
        <taxon>Caulobacteraceae</taxon>
        <taxon>Brevundimonas</taxon>
    </lineage>
</organism>